<organism evidence="1 2">
    <name type="scientific">Anaerolinea thermophila</name>
    <dbReference type="NCBI Taxonomy" id="167964"/>
    <lineage>
        <taxon>Bacteria</taxon>
        <taxon>Bacillati</taxon>
        <taxon>Chloroflexota</taxon>
        <taxon>Anaerolineae</taxon>
        <taxon>Anaerolineales</taxon>
        <taxon>Anaerolineaceae</taxon>
        <taxon>Anaerolinea</taxon>
    </lineage>
</organism>
<dbReference type="Pfam" id="PF13549">
    <property type="entry name" value="ATP-grasp_5"/>
    <property type="match status" value="1"/>
</dbReference>
<feature type="non-terminal residue" evidence="1">
    <location>
        <position position="1"/>
    </location>
</feature>
<evidence type="ECO:0000313" key="2">
    <source>
        <dbReference type="Proteomes" id="UP000064249"/>
    </source>
</evidence>
<protein>
    <submittedName>
        <fullName evidence="1">Putative acetyl-CoA synthetase</fullName>
    </submittedName>
</protein>
<dbReference type="EMBL" id="LGFU01000188">
    <property type="protein sequence ID" value="KUK45684.1"/>
    <property type="molecule type" value="Genomic_DNA"/>
</dbReference>
<gene>
    <name evidence="1" type="ORF">XD73_1440</name>
</gene>
<dbReference type="Gene3D" id="3.30.470.20">
    <property type="entry name" value="ATP-grasp fold, B domain"/>
    <property type="match status" value="1"/>
</dbReference>
<sequence length="61" mass="6609">LQGFRGGPVYDLDAVVEVIGRLSQLSLDFPQVSEIEVNPLLVLPEGEGAIVLDARMIMAEK</sequence>
<accession>A0A101FWD2</accession>
<proteinExistence type="predicted"/>
<dbReference type="SUPFAM" id="SSF56059">
    <property type="entry name" value="Glutathione synthetase ATP-binding domain-like"/>
    <property type="match status" value="1"/>
</dbReference>
<dbReference type="PATRIC" id="fig|167964.4.peg.78"/>
<name>A0A101FWD2_9CHLR</name>
<dbReference type="AlphaFoldDB" id="A0A101FWD2"/>
<reference evidence="1 2" key="1">
    <citation type="journal article" date="2015" name="MBio">
        <title>Genome-Resolved Metagenomic Analysis Reveals Roles for Candidate Phyla and Other Microbial Community Members in Biogeochemical Transformations in Oil Reservoirs.</title>
        <authorList>
            <person name="Hu P."/>
            <person name="Tom L."/>
            <person name="Singh A."/>
            <person name="Thomas B.C."/>
            <person name="Baker B.J."/>
            <person name="Piceno Y.M."/>
            <person name="Andersen G.L."/>
            <person name="Banfield J.F."/>
        </authorList>
    </citation>
    <scope>NUCLEOTIDE SEQUENCE [LARGE SCALE GENOMIC DNA]</scope>
    <source>
        <strain evidence="1">46_16</strain>
    </source>
</reference>
<comment type="caution">
    <text evidence="1">The sequence shown here is derived from an EMBL/GenBank/DDBJ whole genome shotgun (WGS) entry which is preliminary data.</text>
</comment>
<dbReference type="Proteomes" id="UP000064249">
    <property type="component" value="Unassembled WGS sequence"/>
</dbReference>
<evidence type="ECO:0000313" key="1">
    <source>
        <dbReference type="EMBL" id="KUK45684.1"/>
    </source>
</evidence>